<dbReference type="EMBL" id="CAJNON010000690">
    <property type="protein sequence ID" value="CAF1355545.1"/>
    <property type="molecule type" value="Genomic_DNA"/>
</dbReference>
<dbReference type="InterPro" id="IPR019170">
    <property type="entry name" value="Meckelin"/>
</dbReference>
<evidence type="ECO:0008006" key="5">
    <source>
        <dbReference type="Google" id="ProtNLM"/>
    </source>
</evidence>
<feature type="chain" id="PRO_5032844334" description="Meckelin" evidence="2">
    <location>
        <begin position="23"/>
        <end position="995"/>
    </location>
</feature>
<gene>
    <name evidence="3" type="ORF">VCS650_LOCUS34013</name>
</gene>
<dbReference type="OrthoDB" id="419138at2759"/>
<name>A0A815HS88_9BILA</name>
<evidence type="ECO:0000256" key="1">
    <source>
        <dbReference type="SAM" id="Phobius"/>
    </source>
</evidence>
<accession>A0A815HS88</accession>
<protein>
    <recommendedName>
        <fullName evidence="5">Meckelin</fullName>
    </recommendedName>
</protein>
<feature type="signal peptide" evidence="2">
    <location>
        <begin position="1"/>
        <end position="22"/>
    </location>
</feature>
<feature type="transmembrane region" description="Helical" evidence="1">
    <location>
        <begin position="723"/>
        <end position="747"/>
    </location>
</feature>
<dbReference type="GO" id="GO:0060271">
    <property type="term" value="P:cilium assembly"/>
    <property type="evidence" value="ECO:0007669"/>
    <property type="project" value="InterPro"/>
</dbReference>
<comment type="caution">
    <text evidence="3">The sequence shown here is derived from an EMBL/GenBank/DDBJ whole genome shotgun (WGS) entry which is preliminary data.</text>
</comment>
<dbReference type="Pfam" id="PF09773">
    <property type="entry name" value="Meckelin"/>
    <property type="match status" value="1"/>
</dbReference>
<organism evidence="3 4">
    <name type="scientific">Adineta steineri</name>
    <dbReference type="NCBI Taxonomy" id="433720"/>
    <lineage>
        <taxon>Eukaryota</taxon>
        <taxon>Metazoa</taxon>
        <taxon>Spiralia</taxon>
        <taxon>Gnathifera</taxon>
        <taxon>Rotifera</taxon>
        <taxon>Eurotatoria</taxon>
        <taxon>Bdelloidea</taxon>
        <taxon>Adinetida</taxon>
        <taxon>Adinetidae</taxon>
        <taxon>Adineta</taxon>
    </lineage>
</organism>
<dbReference type="AlphaFoldDB" id="A0A815HS88"/>
<keyword evidence="2" id="KW-0732">Signal</keyword>
<keyword evidence="1" id="KW-0472">Membrane</keyword>
<keyword evidence="1" id="KW-0812">Transmembrane</keyword>
<dbReference type="PANTHER" id="PTHR21274">
    <property type="entry name" value="MECKELIN"/>
    <property type="match status" value="1"/>
</dbReference>
<feature type="transmembrane region" description="Helical" evidence="1">
    <location>
        <begin position="952"/>
        <end position="971"/>
    </location>
</feature>
<feature type="transmembrane region" description="Helical" evidence="1">
    <location>
        <begin position="681"/>
        <end position="703"/>
    </location>
</feature>
<dbReference type="PANTHER" id="PTHR21274:SF0">
    <property type="entry name" value="MECKELIN"/>
    <property type="match status" value="1"/>
</dbReference>
<evidence type="ECO:0000313" key="4">
    <source>
        <dbReference type="Proteomes" id="UP000663891"/>
    </source>
</evidence>
<feature type="transmembrane region" description="Helical" evidence="1">
    <location>
        <begin position="530"/>
        <end position="548"/>
    </location>
</feature>
<keyword evidence="1" id="KW-1133">Transmembrane helix</keyword>
<dbReference type="GO" id="GO:0036038">
    <property type="term" value="C:MKS complex"/>
    <property type="evidence" value="ECO:0007669"/>
    <property type="project" value="InterPro"/>
</dbReference>
<reference evidence="3" key="1">
    <citation type="submission" date="2021-02" db="EMBL/GenBank/DDBJ databases">
        <authorList>
            <person name="Nowell W R."/>
        </authorList>
    </citation>
    <scope>NUCLEOTIDE SEQUENCE</scope>
</reference>
<proteinExistence type="predicted"/>
<sequence length="995" mass="112717">MIIVKSILFLFLLILPSNIVFTQSTTNTYNAYQISVPYVTTCLSNQYYDIALLQCSACPDNAVQKSTDITQCECTDTSYYYAVNQGGGSLLCSKCASGFRRSTDGFGCTLYSSSCATSSSTVVPSESNLDGSVYSSNFTSTSPRYTGETCQNCTAGAWSDPDNQRCTPCAIVTPHIGSAPTSISCCALSDIKDGMCLTYIINTLNIAISPVYNNRFNSPTVSSFFKQYLDASLYLCLMNLNNNTAAQTTNRTLLSNATACQVLANIVAMQFYYPVNNYAYNLYQNYIWTPTSSSVWSASEIRTSIPFLAYPSTYYQEINSASYNWIPASSSTQNNLIRYKLAKYSPTGKYIGLFDAFDAYLQLCGSSYTDGRPAFTFGTQYKKACNIRVDALWSSTLYDTAFYDPYILFTQSGTDYMLPTPVVIKNYKANDSSSPNQNDDESQWVYHRRFFLIDRISGILDSTGELNNIHYAKSIKIVNTLTNSAANIQPPLIIIEYGELAISDTEKGSLVEITFETQYRMNLDTHISSIWIAVGVLCGLGFLLSLIETRVWYSRAGKIMIDLGTIGKFFLYLINSIGTIFFIVMAGVSLWWLIFFKRQDAIYLVIPTTIQQTSFTVLVVVAFVLKTLDILHLIIRQSNIDIFFIDWEKSKSGNPNTISVWRSYFVANEYSEIQTFRRINVTFQIIFVLLLLKVINLENVATIQPGVNLFPSSTDYVPAYNGILRVGIAFSMWLGVALIQYLIYILFYQRFVQDKIINFLDLCSVSNISVFILMDNLYGYYMHGRSPHGTADVNMKEMMTNLERESNQKIGTRGLQPNSDDQTFIIRVDKAFRSQYELLLKNYQNRILTRLTKKGDEHECEILLASYRNLNEFLCAFINQSLPTYGYSVRPRVFLEKILNCELRFRNTPISQEQTESIFYIDLDRNFTKTLFAGYENSLFIWNTATFLFIDYFAMNYVLAAIITYFLNLIAGKLRVSLGQRNLSKKTLIPKNFLV</sequence>
<feature type="transmembrane region" description="Helical" evidence="1">
    <location>
        <begin position="759"/>
        <end position="781"/>
    </location>
</feature>
<evidence type="ECO:0000256" key="2">
    <source>
        <dbReference type="SAM" id="SignalP"/>
    </source>
</evidence>
<dbReference type="Proteomes" id="UP000663891">
    <property type="component" value="Unassembled WGS sequence"/>
</dbReference>
<evidence type="ECO:0000313" key="3">
    <source>
        <dbReference type="EMBL" id="CAF1355545.1"/>
    </source>
</evidence>
<feature type="transmembrane region" description="Helical" evidence="1">
    <location>
        <begin position="569"/>
        <end position="595"/>
    </location>
</feature>
<feature type="transmembrane region" description="Helical" evidence="1">
    <location>
        <begin position="601"/>
        <end position="625"/>
    </location>
</feature>